<dbReference type="PANTHER" id="PTHR36505:SF1">
    <property type="entry name" value="BLR1072 PROTEIN"/>
    <property type="match status" value="1"/>
</dbReference>
<gene>
    <name evidence="3" type="ORF">C5Y96_12935</name>
</gene>
<dbReference type="PANTHER" id="PTHR36505">
    <property type="entry name" value="BLR1072 PROTEIN"/>
    <property type="match status" value="1"/>
</dbReference>
<feature type="transmembrane region" description="Helical" evidence="1">
    <location>
        <begin position="55"/>
        <end position="74"/>
    </location>
</feature>
<proteinExistence type="predicted"/>
<dbReference type="AlphaFoldDB" id="A0A2S8FGG9"/>
<keyword evidence="1" id="KW-1133">Transmembrane helix</keyword>
<name>A0A2S8FGG9_9BACT</name>
<dbReference type="Gene3D" id="2.30.30.240">
    <property type="entry name" value="PRC-barrel domain"/>
    <property type="match status" value="2"/>
</dbReference>
<accession>A0A2S8FGG9</accession>
<dbReference type="SUPFAM" id="SSF50346">
    <property type="entry name" value="PRC-barrel domain"/>
    <property type="match status" value="2"/>
</dbReference>
<keyword evidence="1" id="KW-0472">Membrane</keyword>
<dbReference type="InterPro" id="IPR027275">
    <property type="entry name" value="PRC-brl_dom"/>
</dbReference>
<dbReference type="Proteomes" id="UP000240009">
    <property type="component" value="Unassembled WGS sequence"/>
</dbReference>
<sequence length="337" mass="36081">MVSCAILSCLSALKQADLPALELFLSKILEVGMAVATAFFYLEQPQFHLGDSEMLVTRILGLFLALALVVPAFAEEKPAKDSDSQAKPAKTDSEKSDRIAATRVLGASVYGSNKEDTVGSVNDIVMTKDGKVAYLIIGSGGIAGVGETDHAVPAKAVDMAWVNTDDDATLKLSIPMTAEDLKNAPALSLEHAADLTVDSFHERNSKYFKSTDAPHLTAEEMFLASALNDLEVKGSGNETLGQLDDIVFNHKMEDCQAEYFILGSGGTLGVGEKYTAIPADKVKITKTEDNQYTAMIDANKNTVGAAPKVTSDKYYAELDHEETRSNVDKAFAEAGDK</sequence>
<comment type="caution">
    <text evidence="3">The sequence shown here is derived from an EMBL/GenBank/DDBJ whole genome shotgun (WGS) entry which is preliminary data.</text>
</comment>
<evidence type="ECO:0000259" key="2">
    <source>
        <dbReference type="Pfam" id="PF05239"/>
    </source>
</evidence>
<evidence type="ECO:0000256" key="1">
    <source>
        <dbReference type="SAM" id="Phobius"/>
    </source>
</evidence>
<feature type="transmembrane region" description="Helical" evidence="1">
    <location>
        <begin position="24"/>
        <end position="43"/>
    </location>
</feature>
<dbReference type="InterPro" id="IPR011033">
    <property type="entry name" value="PRC_barrel-like_sf"/>
</dbReference>
<reference evidence="3 4" key="1">
    <citation type="submission" date="2018-02" db="EMBL/GenBank/DDBJ databases">
        <title>Comparative genomes isolates from brazilian mangrove.</title>
        <authorList>
            <person name="Araujo J.E."/>
            <person name="Taketani R.G."/>
            <person name="Silva M.C.P."/>
            <person name="Loureco M.V."/>
            <person name="Andreote F.D."/>
        </authorList>
    </citation>
    <scope>NUCLEOTIDE SEQUENCE [LARGE SCALE GENOMIC DNA]</scope>
    <source>
        <strain evidence="3 4">HEX-2 MGV</strain>
    </source>
</reference>
<evidence type="ECO:0000313" key="3">
    <source>
        <dbReference type="EMBL" id="PQO31243.1"/>
    </source>
</evidence>
<evidence type="ECO:0000313" key="4">
    <source>
        <dbReference type="Proteomes" id="UP000240009"/>
    </source>
</evidence>
<protein>
    <recommendedName>
        <fullName evidence="2">PRC-barrel domain-containing protein</fullName>
    </recommendedName>
</protein>
<organism evidence="3 4">
    <name type="scientific">Blastopirellula marina</name>
    <dbReference type="NCBI Taxonomy" id="124"/>
    <lineage>
        <taxon>Bacteria</taxon>
        <taxon>Pseudomonadati</taxon>
        <taxon>Planctomycetota</taxon>
        <taxon>Planctomycetia</taxon>
        <taxon>Pirellulales</taxon>
        <taxon>Pirellulaceae</taxon>
        <taxon>Blastopirellula</taxon>
    </lineage>
</organism>
<dbReference type="EMBL" id="PUIA01000037">
    <property type="protein sequence ID" value="PQO31243.1"/>
    <property type="molecule type" value="Genomic_DNA"/>
</dbReference>
<feature type="domain" description="PRC-barrel" evidence="2">
    <location>
        <begin position="219"/>
        <end position="294"/>
    </location>
</feature>
<keyword evidence="1" id="KW-0812">Transmembrane</keyword>
<dbReference type="Pfam" id="PF05239">
    <property type="entry name" value="PRC"/>
    <property type="match status" value="2"/>
</dbReference>
<feature type="domain" description="PRC-barrel" evidence="2">
    <location>
        <begin position="97"/>
        <end position="167"/>
    </location>
</feature>